<accession>A0A0E0IUZ4</accession>
<dbReference type="eggNOG" id="KOG0725">
    <property type="taxonomic scope" value="Eukaryota"/>
</dbReference>
<evidence type="ECO:0000256" key="2">
    <source>
        <dbReference type="ARBA" id="ARBA00023002"/>
    </source>
</evidence>
<dbReference type="PRINTS" id="PR00081">
    <property type="entry name" value="GDHRDH"/>
</dbReference>
<comment type="similarity">
    <text evidence="1">Belongs to the short-chain dehydrogenases/reductases (SDR) family.</text>
</comment>
<dbReference type="Gene3D" id="1.10.1410.10">
    <property type="match status" value="1"/>
</dbReference>
<dbReference type="Proteomes" id="UP000006591">
    <property type="component" value="Chromosome 10"/>
</dbReference>
<evidence type="ECO:0000259" key="3">
    <source>
        <dbReference type="SMART" id="SM00822"/>
    </source>
</evidence>
<dbReference type="Gene3D" id="3.40.50.720">
    <property type="entry name" value="NAD(P)-binding Rossmann-like Domain"/>
    <property type="match status" value="1"/>
</dbReference>
<dbReference type="STRING" id="4536.A0A0E0IUZ4"/>
<reference evidence="4" key="1">
    <citation type="submission" date="2015-04" db="UniProtKB">
        <authorList>
            <consortium name="EnsemblPlants"/>
        </authorList>
    </citation>
    <scope>IDENTIFICATION</scope>
    <source>
        <strain evidence="4">SL10</strain>
    </source>
</reference>
<dbReference type="AlphaFoldDB" id="A0A0E0IUZ4"/>
<dbReference type="EnsemblPlants" id="ONIVA10G17050.1">
    <property type="protein sequence ID" value="ONIVA10G17050.1"/>
    <property type="gene ID" value="ONIVA10G17050"/>
</dbReference>
<dbReference type="InterPro" id="IPR002347">
    <property type="entry name" value="SDR_fam"/>
</dbReference>
<dbReference type="SUPFAM" id="SSF81631">
    <property type="entry name" value="PAP/OAS1 substrate-binding domain"/>
    <property type="match status" value="1"/>
</dbReference>
<dbReference type="OMA" id="HAVERYG"/>
<dbReference type="SMART" id="SM00822">
    <property type="entry name" value="PKS_KR"/>
    <property type="match status" value="1"/>
</dbReference>
<dbReference type="PANTHER" id="PTHR43180:SF47">
    <property type="entry name" value="OS07G0664000 PROTEIN"/>
    <property type="match status" value="1"/>
</dbReference>
<dbReference type="PANTHER" id="PTHR43180">
    <property type="entry name" value="3-OXOACYL-(ACYL-CARRIER-PROTEIN) REDUCTASE (AFU_ORTHOLOGUE AFUA_6G11210)"/>
    <property type="match status" value="1"/>
</dbReference>
<evidence type="ECO:0000313" key="4">
    <source>
        <dbReference type="EnsemblPlants" id="ONIVA10G17050.1"/>
    </source>
</evidence>
<organism evidence="4">
    <name type="scientific">Oryza nivara</name>
    <name type="common">Indian wild rice</name>
    <name type="synonym">Oryza sativa f. spontanea</name>
    <dbReference type="NCBI Taxonomy" id="4536"/>
    <lineage>
        <taxon>Eukaryota</taxon>
        <taxon>Viridiplantae</taxon>
        <taxon>Streptophyta</taxon>
        <taxon>Embryophyta</taxon>
        <taxon>Tracheophyta</taxon>
        <taxon>Spermatophyta</taxon>
        <taxon>Magnoliopsida</taxon>
        <taxon>Liliopsida</taxon>
        <taxon>Poales</taxon>
        <taxon>Poaceae</taxon>
        <taxon>BOP clade</taxon>
        <taxon>Oryzoideae</taxon>
        <taxon>Oryzeae</taxon>
        <taxon>Oryzinae</taxon>
        <taxon>Oryza</taxon>
    </lineage>
</organism>
<proteinExistence type="inferred from homology"/>
<feature type="domain" description="Ketoreductase" evidence="3">
    <location>
        <begin position="114"/>
        <end position="294"/>
    </location>
</feature>
<dbReference type="SUPFAM" id="SSF51735">
    <property type="entry name" value="NAD(P)-binding Rossmann-fold domains"/>
    <property type="match status" value="1"/>
</dbReference>
<dbReference type="FunFam" id="3.40.50.720:FF:000084">
    <property type="entry name" value="Short-chain dehydrogenase reductase"/>
    <property type="match status" value="1"/>
</dbReference>
<dbReference type="Pfam" id="PF13561">
    <property type="entry name" value="adh_short_C2"/>
    <property type="match status" value="1"/>
</dbReference>
<evidence type="ECO:0000256" key="1">
    <source>
        <dbReference type="ARBA" id="ARBA00006484"/>
    </source>
</evidence>
<keyword evidence="5" id="KW-1185">Reference proteome</keyword>
<protein>
    <recommendedName>
        <fullName evidence="3">Ketoreductase domain-containing protein</fullName>
    </recommendedName>
</protein>
<dbReference type="InterPro" id="IPR036291">
    <property type="entry name" value="NAD(P)-bd_dom_sf"/>
</dbReference>
<name>A0A0E0IUZ4_ORYNI</name>
<dbReference type="GO" id="GO:0016491">
    <property type="term" value="F:oxidoreductase activity"/>
    <property type="evidence" value="ECO:0007669"/>
    <property type="project" value="UniProtKB-KW"/>
</dbReference>
<keyword evidence="2" id="KW-0560">Oxidoreductase</keyword>
<dbReference type="InterPro" id="IPR057326">
    <property type="entry name" value="KR_dom"/>
</dbReference>
<sequence>MEQTMFMKTKLNCMWSAARSSRIASKARRPDGSFMPILLPCTPPEFCTSNMTKGTFKKIREELMRGYALTKDDVQINGAAHSQTNRVLGRTTTTPAFFSSFSTASSSSQKLAGKVAVITGGASGIGKATAAEFIKNGAKVIIADVQDDLGRSVAAELGRDAAYTRCDVADEAQVAAAVDLAVERHGHLDVLFNNAGVSGTVRRQDDLASMDLAGFDRVMAVNARAVVAGIKHAARVMAPRRSGCVLCTASAAGVLSVPSIPVYAISKATAIAIVRATAEPLARHGVRVNSISPGGVRTPLLRHTFAEMLGTSSEEELKQIMAAAAVYLASDEAKYVTGHNLVVDGGHSAYKAADMRMR</sequence>
<evidence type="ECO:0000313" key="5">
    <source>
        <dbReference type="Proteomes" id="UP000006591"/>
    </source>
</evidence>
<reference evidence="4" key="2">
    <citation type="submission" date="2018-04" db="EMBL/GenBank/DDBJ databases">
        <title>OnivRS2 (Oryza nivara Reference Sequence Version 2).</title>
        <authorList>
            <person name="Zhang J."/>
            <person name="Kudrna D."/>
            <person name="Lee S."/>
            <person name="Talag J."/>
            <person name="Rajasekar S."/>
            <person name="Welchert J."/>
            <person name="Hsing Y.-I."/>
            <person name="Wing R.A."/>
        </authorList>
    </citation>
    <scope>NUCLEOTIDE SEQUENCE [LARGE SCALE GENOMIC DNA]</scope>
</reference>
<dbReference type="Gramene" id="ONIVA10G17050.1">
    <property type="protein sequence ID" value="ONIVA10G17050.1"/>
    <property type="gene ID" value="ONIVA10G17050"/>
</dbReference>